<name>A0AAV7N6T2_PLEWA</name>
<protein>
    <submittedName>
        <fullName evidence="1">Uncharacterized protein</fullName>
    </submittedName>
</protein>
<accession>A0AAV7N6T2</accession>
<dbReference type="AlphaFoldDB" id="A0AAV7N6T2"/>
<gene>
    <name evidence="1" type="ORF">NDU88_000022</name>
</gene>
<evidence type="ECO:0000313" key="2">
    <source>
        <dbReference type="Proteomes" id="UP001066276"/>
    </source>
</evidence>
<organism evidence="1 2">
    <name type="scientific">Pleurodeles waltl</name>
    <name type="common">Iberian ribbed newt</name>
    <dbReference type="NCBI Taxonomy" id="8319"/>
    <lineage>
        <taxon>Eukaryota</taxon>
        <taxon>Metazoa</taxon>
        <taxon>Chordata</taxon>
        <taxon>Craniata</taxon>
        <taxon>Vertebrata</taxon>
        <taxon>Euteleostomi</taxon>
        <taxon>Amphibia</taxon>
        <taxon>Batrachia</taxon>
        <taxon>Caudata</taxon>
        <taxon>Salamandroidea</taxon>
        <taxon>Salamandridae</taxon>
        <taxon>Pleurodelinae</taxon>
        <taxon>Pleurodeles</taxon>
    </lineage>
</organism>
<proteinExistence type="predicted"/>
<reference evidence="1" key="1">
    <citation type="journal article" date="2022" name="bioRxiv">
        <title>Sequencing and chromosome-scale assembly of the giantPleurodeles waltlgenome.</title>
        <authorList>
            <person name="Brown T."/>
            <person name="Elewa A."/>
            <person name="Iarovenko S."/>
            <person name="Subramanian E."/>
            <person name="Araus A.J."/>
            <person name="Petzold A."/>
            <person name="Susuki M."/>
            <person name="Suzuki K.-i.T."/>
            <person name="Hayashi T."/>
            <person name="Toyoda A."/>
            <person name="Oliveira C."/>
            <person name="Osipova E."/>
            <person name="Leigh N.D."/>
            <person name="Simon A."/>
            <person name="Yun M.H."/>
        </authorList>
    </citation>
    <scope>NUCLEOTIDE SEQUENCE</scope>
    <source>
        <strain evidence="1">20211129_DDA</strain>
        <tissue evidence="1">Liver</tissue>
    </source>
</reference>
<keyword evidence="2" id="KW-1185">Reference proteome</keyword>
<sequence length="68" mass="8016">MDKRLIAMGCKASCPPELIRWRAMTLKWARLEVCVLWALREWRQAFPGYDTWEALVAKLEAKNDERPP</sequence>
<dbReference type="EMBL" id="JANPWB010000012">
    <property type="protein sequence ID" value="KAJ1111747.1"/>
    <property type="molecule type" value="Genomic_DNA"/>
</dbReference>
<dbReference type="Proteomes" id="UP001066276">
    <property type="component" value="Chromosome 8"/>
</dbReference>
<evidence type="ECO:0000313" key="1">
    <source>
        <dbReference type="EMBL" id="KAJ1111747.1"/>
    </source>
</evidence>
<comment type="caution">
    <text evidence="1">The sequence shown here is derived from an EMBL/GenBank/DDBJ whole genome shotgun (WGS) entry which is preliminary data.</text>
</comment>